<comment type="caution">
    <text evidence="3">The sequence shown here is derived from an EMBL/GenBank/DDBJ whole genome shotgun (WGS) entry which is preliminary data.</text>
</comment>
<dbReference type="PANTHER" id="PTHR35546">
    <property type="entry name" value="F-BOX PROTEIN INTERACTION DOMAIN PROTEIN-RELATED"/>
    <property type="match status" value="1"/>
</dbReference>
<keyword evidence="1" id="KW-0472">Membrane</keyword>
<organism evidence="3 4">
    <name type="scientific">Quercus suber</name>
    <name type="common">Cork oak</name>
    <dbReference type="NCBI Taxonomy" id="58331"/>
    <lineage>
        <taxon>Eukaryota</taxon>
        <taxon>Viridiplantae</taxon>
        <taxon>Streptophyta</taxon>
        <taxon>Embryophyta</taxon>
        <taxon>Tracheophyta</taxon>
        <taxon>Spermatophyta</taxon>
        <taxon>Magnoliopsida</taxon>
        <taxon>eudicotyledons</taxon>
        <taxon>Gunneridae</taxon>
        <taxon>Pentapetalae</taxon>
        <taxon>rosids</taxon>
        <taxon>fabids</taxon>
        <taxon>Fagales</taxon>
        <taxon>Fagaceae</taxon>
        <taxon>Quercus</taxon>
    </lineage>
</organism>
<evidence type="ECO:0000313" key="3">
    <source>
        <dbReference type="EMBL" id="KAK7830142.1"/>
    </source>
</evidence>
<gene>
    <name evidence="3" type="ORF">CFP56_028551</name>
</gene>
<dbReference type="Proteomes" id="UP000237347">
    <property type="component" value="Unassembled WGS sequence"/>
</dbReference>
<evidence type="ECO:0000313" key="4">
    <source>
        <dbReference type="Proteomes" id="UP000237347"/>
    </source>
</evidence>
<dbReference type="AlphaFoldDB" id="A0AAW0JUC9"/>
<keyword evidence="1" id="KW-0812">Transmembrane</keyword>
<dbReference type="InterPro" id="IPR056592">
    <property type="entry name" value="Beta-prop_At3g26010-like"/>
</dbReference>
<feature type="domain" description="F-box protein At3g26010-like beta-propeller" evidence="2">
    <location>
        <begin position="17"/>
        <end position="97"/>
    </location>
</feature>
<proteinExistence type="predicted"/>
<sequence>MTCSYVVQTCSVILVFTLYYVINPITRQWTALPPLPELRNAQYGFMCWYDVHHRLLSYWVMRNPGVVGKSTEFKVDIFSSETGKWSQFASVCPTDCHVGFNPYTSKCCQFFEKPVDLNRSYGIFERLGVFHGGKWYLKHKVYLRDLEKSPCLTELLRVDPIVEVLAYHPNDGEIMYLMIETKVVSCNLRRKTLEVVLDSLETNDLYSDYNVFTLLLPFWPTLIPYQMEKAA</sequence>
<reference evidence="3 4" key="1">
    <citation type="journal article" date="2018" name="Sci. Data">
        <title>The draft genome sequence of cork oak.</title>
        <authorList>
            <person name="Ramos A.M."/>
            <person name="Usie A."/>
            <person name="Barbosa P."/>
            <person name="Barros P.M."/>
            <person name="Capote T."/>
            <person name="Chaves I."/>
            <person name="Simoes F."/>
            <person name="Abreu I."/>
            <person name="Carrasquinho I."/>
            <person name="Faro C."/>
            <person name="Guimaraes J.B."/>
            <person name="Mendonca D."/>
            <person name="Nobrega F."/>
            <person name="Rodrigues L."/>
            <person name="Saibo N.J.M."/>
            <person name="Varela M.C."/>
            <person name="Egas C."/>
            <person name="Matos J."/>
            <person name="Miguel C.M."/>
            <person name="Oliveira M.M."/>
            <person name="Ricardo C.P."/>
            <person name="Goncalves S."/>
        </authorList>
    </citation>
    <scope>NUCLEOTIDE SEQUENCE [LARGE SCALE GENOMIC DNA]</scope>
    <source>
        <strain evidence="4">cv. HL8</strain>
    </source>
</reference>
<evidence type="ECO:0000259" key="2">
    <source>
        <dbReference type="Pfam" id="PF24750"/>
    </source>
</evidence>
<dbReference type="InterPro" id="IPR055290">
    <property type="entry name" value="At3g26010-like"/>
</dbReference>
<keyword evidence="1" id="KW-1133">Transmembrane helix</keyword>
<name>A0AAW0JUC9_QUESU</name>
<dbReference type="PANTHER" id="PTHR35546:SF130">
    <property type="entry name" value="EXPRESSED PROTEIN"/>
    <property type="match status" value="1"/>
</dbReference>
<protein>
    <recommendedName>
        <fullName evidence="2">F-box protein At3g26010-like beta-propeller domain-containing protein</fullName>
    </recommendedName>
</protein>
<evidence type="ECO:0000256" key="1">
    <source>
        <dbReference type="SAM" id="Phobius"/>
    </source>
</evidence>
<dbReference type="Pfam" id="PF24750">
    <property type="entry name" value="b-prop_At3g26010-like"/>
    <property type="match status" value="1"/>
</dbReference>
<feature type="transmembrane region" description="Helical" evidence="1">
    <location>
        <begin position="6"/>
        <end position="22"/>
    </location>
</feature>
<keyword evidence="4" id="KW-1185">Reference proteome</keyword>
<dbReference type="EMBL" id="PKMF04000468">
    <property type="protein sequence ID" value="KAK7830142.1"/>
    <property type="molecule type" value="Genomic_DNA"/>
</dbReference>
<accession>A0AAW0JUC9</accession>